<reference evidence="1" key="1">
    <citation type="submission" date="2022-07" db="EMBL/GenBank/DDBJ databases">
        <authorList>
            <person name="Trinca V."/>
            <person name="Uliana J.V.C."/>
            <person name="Torres T.T."/>
            <person name="Ward R.J."/>
            <person name="Monesi N."/>
        </authorList>
    </citation>
    <scope>NUCLEOTIDE SEQUENCE</scope>
    <source>
        <strain evidence="1">HSMRA1968</strain>
        <tissue evidence="1">Whole embryos</tissue>
    </source>
</reference>
<gene>
    <name evidence="1" type="ORF">Bhyg_14295</name>
</gene>
<dbReference type="EMBL" id="WJQU01000004">
    <property type="protein sequence ID" value="KAJ6635709.1"/>
    <property type="molecule type" value="Genomic_DNA"/>
</dbReference>
<evidence type="ECO:0000313" key="2">
    <source>
        <dbReference type="Proteomes" id="UP001151699"/>
    </source>
</evidence>
<protein>
    <submittedName>
        <fullName evidence="1">Uncharacterized protein</fullName>
    </submittedName>
</protein>
<evidence type="ECO:0000313" key="1">
    <source>
        <dbReference type="EMBL" id="KAJ6635709.1"/>
    </source>
</evidence>
<accession>A0A9Q0MQB5</accession>
<comment type="caution">
    <text evidence="1">The sequence shown here is derived from an EMBL/GenBank/DDBJ whole genome shotgun (WGS) entry which is preliminary data.</text>
</comment>
<keyword evidence="2" id="KW-1185">Reference proteome</keyword>
<organism evidence="1 2">
    <name type="scientific">Pseudolycoriella hygida</name>
    <dbReference type="NCBI Taxonomy" id="35572"/>
    <lineage>
        <taxon>Eukaryota</taxon>
        <taxon>Metazoa</taxon>
        <taxon>Ecdysozoa</taxon>
        <taxon>Arthropoda</taxon>
        <taxon>Hexapoda</taxon>
        <taxon>Insecta</taxon>
        <taxon>Pterygota</taxon>
        <taxon>Neoptera</taxon>
        <taxon>Endopterygota</taxon>
        <taxon>Diptera</taxon>
        <taxon>Nematocera</taxon>
        <taxon>Sciaroidea</taxon>
        <taxon>Sciaridae</taxon>
        <taxon>Pseudolycoriella</taxon>
    </lineage>
</organism>
<name>A0A9Q0MQB5_9DIPT</name>
<sequence length="113" mass="13571">MNYTEIYLVASREIKMHNNKDTLLHFTCHSFIYKITISRMEKSQMEENPTHRPFDAVVINEDEKNHIRGHSLRSVGIFTSWYEGAQHNRGFCEYNFNESFNNKLRMRELKNKL</sequence>
<proteinExistence type="predicted"/>
<dbReference type="AlphaFoldDB" id="A0A9Q0MQB5"/>
<dbReference type="Proteomes" id="UP001151699">
    <property type="component" value="Chromosome C"/>
</dbReference>